<sequence length="148" mass="16201">MNATAKVIPLVQQPSAAEAALADMRARFGRNGAASRWSRLPTRARAVICYAAGISPSAASQELGQFEFDQQEAIRLALGDLLATLREFDGSVLHRREWHRTARHIDGPTRSELEQAELENKRRAELNAQAGTLESRLAALRKVAGNGQ</sequence>
<gene>
    <name evidence="1" type="ORF">NS965_20690</name>
</gene>
<accession>A0AAW5MH29</accession>
<dbReference type="EMBL" id="JANLFC010000082">
    <property type="protein sequence ID" value="MCR4450805.1"/>
    <property type="molecule type" value="Genomic_DNA"/>
</dbReference>
<proteinExistence type="predicted"/>
<protein>
    <submittedName>
        <fullName evidence="1">Uncharacterized protein</fullName>
    </submittedName>
</protein>
<dbReference type="Proteomes" id="UP001204061">
    <property type="component" value="Unassembled WGS sequence"/>
</dbReference>
<evidence type="ECO:0000313" key="1">
    <source>
        <dbReference type="EMBL" id="MCR4450805.1"/>
    </source>
</evidence>
<reference evidence="1" key="1">
    <citation type="submission" date="2022-08" db="EMBL/GenBank/DDBJ databases">
        <title>A global survey of hypervirulent Aeromonas hydrophila identified this emerging pathogen in farmed fish in the lower Mekong River basin.</title>
        <authorList>
            <person name="Xu T."/>
            <person name="Rasmussen-Ivey C.R."/>
            <person name="Moen F.S."/>
            <person name="Fernandez Bravo A."/>
            <person name="Lamy B."/>
            <person name="Beaz-Hidalgo R."/>
            <person name="Khan C.D."/>
            <person name="Castro Escarpulli G."/>
            <person name="Yasin I.S.M."/>
            <person name="Figueras M.J."/>
            <person name="Azzam Sayuti M."/>
            <person name="Karim M.M."/>
            <person name="Alam K.M."/>
            <person name="Le T.T.T."/>
            <person name="Thao N.H.P."/>
            <person name="Addo S."/>
            <person name="Duodu S."/>
            <person name="Ali S."/>
            <person name="Mey S."/>
            <person name="Somony T."/>
            <person name="Liles M.R."/>
        </authorList>
    </citation>
    <scope>NUCLEOTIDE SEQUENCE</scope>
    <source>
        <strain evidence="1">0.14</strain>
    </source>
</reference>
<comment type="caution">
    <text evidence="1">The sequence shown here is derived from an EMBL/GenBank/DDBJ whole genome shotgun (WGS) entry which is preliminary data.</text>
</comment>
<organism evidence="1 2">
    <name type="scientific">Aeromonas veronii</name>
    <dbReference type="NCBI Taxonomy" id="654"/>
    <lineage>
        <taxon>Bacteria</taxon>
        <taxon>Pseudomonadati</taxon>
        <taxon>Pseudomonadota</taxon>
        <taxon>Gammaproteobacteria</taxon>
        <taxon>Aeromonadales</taxon>
        <taxon>Aeromonadaceae</taxon>
        <taxon>Aeromonas</taxon>
    </lineage>
</organism>
<name>A0AAW5MH29_AERVE</name>
<dbReference type="AlphaFoldDB" id="A0AAW5MH29"/>
<dbReference type="RefSeq" id="WP_257726020.1">
    <property type="nucleotide sequence ID" value="NZ_JANLFC010000082.1"/>
</dbReference>
<evidence type="ECO:0000313" key="2">
    <source>
        <dbReference type="Proteomes" id="UP001204061"/>
    </source>
</evidence>